<accession>A0A0M0BLV3</accession>
<gene>
    <name evidence="3" type="ORF">AC477_05755</name>
</gene>
<dbReference type="GO" id="GO:0016787">
    <property type="term" value="F:hydrolase activity"/>
    <property type="evidence" value="ECO:0007669"/>
    <property type="project" value="UniProtKB-KW"/>
</dbReference>
<keyword evidence="3" id="KW-0378">Hydrolase</keyword>
<dbReference type="AlphaFoldDB" id="A0A0M0BLV3"/>
<evidence type="ECO:0000313" key="3">
    <source>
        <dbReference type="EMBL" id="KON29552.1"/>
    </source>
</evidence>
<evidence type="ECO:0000259" key="2">
    <source>
        <dbReference type="Pfam" id="PF03819"/>
    </source>
</evidence>
<sequence length="95" mass="10986">MHINEFQKMMRQLYFERDSERGTEGTLDWLIDEVEELKEALEEGNIEAAEKEFADVFAWLTSLANVVHIDLEKTALSKYNNKCPKCGQSPCDCQL</sequence>
<dbReference type="InterPro" id="IPR004518">
    <property type="entry name" value="MazG-like_dom"/>
</dbReference>
<feature type="coiled-coil region" evidence="1">
    <location>
        <begin position="27"/>
        <end position="54"/>
    </location>
</feature>
<organism evidence="3 4">
    <name type="scientific">miscellaneous Crenarchaeota group-1 archaeon SG8-32-1</name>
    <dbReference type="NCBI Taxonomy" id="1685124"/>
    <lineage>
        <taxon>Archaea</taxon>
        <taxon>Candidatus Bathyarchaeota</taxon>
        <taxon>MCG-1</taxon>
    </lineage>
</organism>
<dbReference type="Gene3D" id="1.10.287.1080">
    <property type="entry name" value="MazG-like"/>
    <property type="match status" value="1"/>
</dbReference>
<protein>
    <submittedName>
        <fullName evidence="3">Nucleotide pyrophosphohydrolase</fullName>
    </submittedName>
</protein>
<dbReference type="SUPFAM" id="SSF101386">
    <property type="entry name" value="all-alpha NTP pyrophosphatases"/>
    <property type="match status" value="1"/>
</dbReference>
<dbReference type="Pfam" id="PF03819">
    <property type="entry name" value="MazG"/>
    <property type="match status" value="1"/>
</dbReference>
<comment type="caution">
    <text evidence="3">The sequence shown here is derived from an EMBL/GenBank/DDBJ whole genome shotgun (WGS) entry which is preliminary data.</text>
</comment>
<keyword evidence="1" id="KW-0175">Coiled coil</keyword>
<dbReference type="EMBL" id="LFWU01000152">
    <property type="protein sequence ID" value="KON29552.1"/>
    <property type="molecule type" value="Genomic_DNA"/>
</dbReference>
<proteinExistence type="predicted"/>
<feature type="domain" description="NTP pyrophosphohydrolase MazG-like" evidence="2">
    <location>
        <begin position="24"/>
        <end position="86"/>
    </location>
</feature>
<dbReference type="Proteomes" id="UP000037237">
    <property type="component" value="Unassembled WGS sequence"/>
</dbReference>
<dbReference type="PANTHER" id="PTHR42702:SF1">
    <property type="entry name" value="REGULATORY PROTEIN FOR BETA-LACTAMASE"/>
    <property type="match status" value="1"/>
</dbReference>
<evidence type="ECO:0000256" key="1">
    <source>
        <dbReference type="SAM" id="Coils"/>
    </source>
</evidence>
<evidence type="ECO:0000313" key="4">
    <source>
        <dbReference type="Proteomes" id="UP000037237"/>
    </source>
</evidence>
<reference evidence="3 4" key="1">
    <citation type="submission" date="2015-06" db="EMBL/GenBank/DDBJ databases">
        <title>New insights into the roles of widespread benthic archaea in carbon and nitrogen cycling.</title>
        <authorList>
            <person name="Lazar C.S."/>
            <person name="Baker B.J."/>
            <person name="Seitz K.W."/>
            <person name="Hyde A.S."/>
            <person name="Dick G.J."/>
            <person name="Hinrichs K.-U."/>
            <person name="Teske A.P."/>
        </authorList>
    </citation>
    <scope>NUCLEOTIDE SEQUENCE [LARGE SCALE GENOMIC DNA]</scope>
    <source>
        <strain evidence="3">SG8-32-1</strain>
    </source>
</reference>
<dbReference type="PANTHER" id="PTHR42702">
    <property type="entry name" value="NUCLEOTIDE PYROPHOSPHOHYDROLASE"/>
    <property type="match status" value="1"/>
</dbReference>
<name>A0A0M0BLV3_9ARCH</name>